<dbReference type="EMBL" id="CP144754">
    <property type="protein sequence ID" value="WVZ96590.1"/>
    <property type="molecule type" value="Genomic_DNA"/>
</dbReference>
<feature type="region of interest" description="Disordered" evidence="1">
    <location>
        <begin position="568"/>
        <end position="591"/>
    </location>
</feature>
<name>A0AAQ3UUM7_PASNO</name>
<protein>
    <recommendedName>
        <fullName evidence="2">DUF4220 domain-containing protein</fullName>
    </recommendedName>
</protein>
<keyword evidence="4" id="KW-1185">Reference proteome</keyword>
<gene>
    <name evidence="3" type="ORF">U9M48_042206</name>
</gene>
<evidence type="ECO:0000259" key="2">
    <source>
        <dbReference type="Pfam" id="PF13968"/>
    </source>
</evidence>
<evidence type="ECO:0000313" key="3">
    <source>
        <dbReference type="EMBL" id="WVZ96590.1"/>
    </source>
</evidence>
<dbReference type="InterPro" id="IPR025315">
    <property type="entry name" value="DUF4220"/>
</dbReference>
<feature type="region of interest" description="Disordered" evidence="1">
    <location>
        <begin position="431"/>
        <end position="459"/>
    </location>
</feature>
<feature type="region of interest" description="Disordered" evidence="1">
    <location>
        <begin position="1"/>
        <end position="22"/>
    </location>
</feature>
<dbReference type="Pfam" id="PF13968">
    <property type="entry name" value="DUF4220"/>
    <property type="match status" value="1"/>
</dbReference>
<evidence type="ECO:0000313" key="4">
    <source>
        <dbReference type="Proteomes" id="UP001341281"/>
    </source>
</evidence>
<feature type="compositionally biased region" description="Low complexity" evidence="1">
    <location>
        <begin position="569"/>
        <end position="591"/>
    </location>
</feature>
<dbReference type="Proteomes" id="UP001341281">
    <property type="component" value="Chromosome 10"/>
</dbReference>
<accession>A0AAQ3UUM7</accession>
<feature type="domain" description="DUF4220" evidence="2">
    <location>
        <begin position="36"/>
        <end position="191"/>
    </location>
</feature>
<dbReference type="Pfam" id="PF04578">
    <property type="entry name" value="DUF594"/>
    <property type="match status" value="1"/>
</dbReference>
<evidence type="ECO:0000256" key="1">
    <source>
        <dbReference type="SAM" id="MobiDB-lite"/>
    </source>
</evidence>
<organism evidence="3 4">
    <name type="scientific">Paspalum notatum var. saurae</name>
    <dbReference type="NCBI Taxonomy" id="547442"/>
    <lineage>
        <taxon>Eukaryota</taxon>
        <taxon>Viridiplantae</taxon>
        <taxon>Streptophyta</taxon>
        <taxon>Embryophyta</taxon>
        <taxon>Tracheophyta</taxon>
        <taxon>Spermatophyta</taxon>
        <taxon>Magnoliopsida</taxon>
        <taxon>Liliopsida</taxon>
        <taxon>Poales</taxon>
        <taxon>Poaceae</taxon>
        <taxon>PACMAD clade</taxon>
        <taxon>Panicoideae</taxon>
        <taxon>Andropogonodae</taxon>
        <taxon>Paspaleae</taxon>
        <taxon>Paspalinae</taxon>
        <taxon>Paspalum</taxon>
    </lineage>
</organism>
<sequence length="603" mass="69132">MDPLKEHVEGPRADIPEQMEESERQRERILRREAFKLFVDFSSPYHQRLSILKYFWALSEAKAYASVRQGLAGAFLLLYTRLKTVFVGGSNLVRESKASDTAVLISLLAQALRMWLPWAAIGLFHHSHREVYNDIDVKITYAMFCCTVVLDAYSTLAVSTTERNKELWPEMVAQYSLVGYVVRKEEHRWMMRIADLFGCKVMRPCFSSHRITQLVLQYLKDGWENQIQDAAMYRSFNDNRGHWTLKVEGYERQLGWSIERAFDESVLLWHIATDFCFFLSPFPDHRCAFAEKYQLLAWFFDVPKPRDTTRAQGTSSTCCQESTACRAVQCRQMSNYMMYLLFVNPEMLLPGTRRNLFTTAYHELKEIRKTSLFITTYKEIKENRPSLSATSGEEIKDTIKGRNRNLVKCKQLRPRKGERLMGRAISTTMLNKSKNASEDESGKSSKEESMEGPKEELTGGSEKKFIDDAWTLAQGLLDLGSRLSEQEMWKVIEGVWVEMLCFSASRCRGYLHAKALGSGGEFLSYIWLLQFYMGIETFTERLQREELIPSPARERLVVLPSWEGNNKVAAPSTSNTNAASSTSNNTTAFPSTSEIQVAGEGMV</sequence>
<feature type="compositionally biased region" description="Basic and acidic residues" evidence="1">
    <location>
        <begin position="435"/>
        <end position="459"/>
    </location>
</feature>
<reference evidence="3 4" key="1">
    <citation type="submission" date="2024-02" db="EMBL/GenBank/DDBJ databases">
        <title>High-quality chromosome-scale genome assembly of Pensacola bahiagrass (Paspalum notatum Flugge var. saurae).</title>
        <authorList>
            <person name="Vega J.M."/>
            <person name="Podio M."/>
            <person name="Orjuela J."/>
            <person name="Siena L.A."/>
            <person name="Pessino S.C."/>
            <person name="Combes M.C."/>
            <person name="Mariac C."/>
            <person name="Albertini E."/>
            <person name="Pupilli F."/>
            <person name="Ortiz J.P.A."/>
            <person name="Leblanc O."/>
        </authorList>
    </citation>
    <scope>NUCLEOTIDE SEQUENCE [LARGE SCALE GENOMIC DNA]</scope>
    <source>
        <strain evidence="3">R1</strain>
        <tissue evidence="3">Leaf</tissue>
    </source>
</reference>
<proteinExistence type="predicted"/>
<dbReference type="PANTHER" id="PTHR31325">
    <property type="entry name" value="OS01G0798800 PROTEIN-RELATED"/>
    <property type="match status" value="1"/>
</dbReference>
<dbReference type="AlphaFoldDB" id="A0AAQ3UUM7"/>
<dbReference type="InterPro" id="IPR007658">
    <property type="entry name" value="DUF594"/>
</dbReference>